<evidence type="ECO:0008006" key="3">
    <source>
        <dbReference type="Google" id="ProtNLM"/>
    </source>
</evidence>
<sequence length="498" mass="55784">MRAVNKEKNIVLKIRVASEEAKTRLKHALERTSARYQVIRPLGTERTEGLRGKRKTRVERRSAWIHYGPEEAYWGGVVQEIVINRSFAGSPGRTPEDARRRLAAAGISVSEALQPVYSASGMELPPRRFKRRYAVNVFHLRALEARLLGRTGHALQFPANRLDPGSPLWKRLESTAVRALYALGLDLGEVVISAGEEGRFTVEAISLAPEVPDPRQAGLYAQAIRETMEELEQACEAPQDPLIGMDPEFLLVNRATGKVIPASRYLSLYGAAGCDVLRYRGRRMFPLAELRPKPGHDPRETIVHLMRAFRAAGEAIDDRELVWQAGAMPQRGFPLGGHLHFSGVPLTSELLRAFDNYLALPLAVLEDGRSHRRRPRYGFLGDVRRKDYGGFEYRTLPSFLISPLVAKGAVALARLIAENAGQLNRRPLEKTDIFTAFYAGRQQELRSVLPSLIQDIQAAAAYPRYESYIAPLLEAVLSGRTWDESADIRPLWNLQIRS</sequence>
<proteinExistence type="predicted"/>
<protein>
    <recommendedName>
        <fullName evidence="3">Phage phiEco32-like COOH-NH2 ligase-type 2</fullName>
    </recommendedName>
</protein>
<gene>
    <name evidence="1" type="ORF">EHV15_25755</name>
</gene>
<evidence type="ECO:0000313" key="2">
    <source>
        <dbReference type="Proteomes" id="UP000267017"/>
    </source>
</evidence>
<comment type="caution">
    <text evidence="1">The sequence shown here is derived from an EMBL/GenBank/DDBJ whole genome shotgun (WGS) entry which is preliminary data.</text>
</comment>
<name>A0A3P3U6V7_9BACL</name>
<dbReference type="Proteomes" id="UP000267017">
    <property type="component" value="Unassembled WGS sequence"/>
</dbReference>
<reference evidence="1 2" key="1">
    <citation type="submission" date="2018-11" db="EMBL/GenBank/DDBJ databases">
        <title>Genome sequencing of Paenibacillus sp. KCOM 3021 (= ChDC PVNT-B20).</title>
        <authorList>
            <person name="Kook J.-K."/>
            <person name="Park S.-N."/>
            <person name="Lim Y.K."/>
        </authorList>
    </citation>
    <scope>NUCLEOTIDE SEQUENCE [LARGE SCALE GENOMIC DNA]</scope>
    <source>
        <strain evidence="1 2">KCOM 3021</strain>
    </source>
</reference>
<dbReference type="OrthoDB" id="2078085at2"/>
<dbReference type="InterPro" id="IPR025681">
    <property type="entry name" value="COOH-NH2_lig"/>
</dbReference>
<organism evidence="1 2">
    <name type="scientific">Paenibacillus oralis</name>
    <dbReference type="NCBI Taxonomy" id="2490856"/>
    <lineage>
        <taxon>Bacteria</taxon>
        <taxon>Bacillati</taxon>
        <taxon>Bacillota</taxon>
        <taxon>Bacilli</taxon>
        <taxon>Bacillales</taxon>
        <taxon>Paenibacillaceae</taxon>
        <taxon>Paenibacillus</taxon>
    </lineage>
</organism>
<accession>A0A3P3U6V7</accession>
<dbReference type="AlphaFoldDB" id="A0A3P3U6V7"/>
<keyword evidence="2" id="KW-1185">Reference proteome</keyword>
<dbReference type="EMBL" id="RRCN01000001">
    <property type="protein sequence ID" value="RRJ65950.1"/>
    <property type="molecule type" value="Genomic_DNA"/>
</dbReference>
<evidence type="ECO:0000313" key="1">
    <source>
        <dbReference type="EMBL" id="RRJ65950.1"/>
    </source>
</evidence>
<dbReference type="Pfam" id="PF14395">
    <property type="entry name" value="COOH-NH2_lig"/>
    <property type="match status" value="1"/>
</dbReference>